<evidence type="ECO:0000256" key="1">
    <source>
        <dbReference type="SAM" id="Phobius"/>
    </source>
</evidence>
<dbReference type="EMBL" id="GBRH01269838">
    <property type="protein sequence ID" value="JAD28057.1"/>
    <property type="molecule type" value="Transcribed_RNA"/>
</dbReference>
<accession>A0A0A8YZN5</accession>
<keyword evidence="1" id="KW-0812">Transmembrane</keyword>
<keyword evidence="1" id="KW-1133">Transmembrane helix</keyword>
<dbReference type="AlphaFoldDB" id="A0A0A8YZN5"/>
<evidence type="ECO:0000313" key="2">
    <source>
        <dbReference type="EMBL" id="JAD28057.1"/>
    </source>
</evidence>
<keyword evidence="1" id="KW-0472">Membrane</keyword>
<reference evidence="2" key="2">
    <citation type="journal article" date="2015" name="Data Brief">
        <title>Shoot transcriptome of the giant reed, Arundo donax.</title>
        <authorList>
            <person name="Barrero R.A."/>
            <person name="Guerrero F.D."/>
            <person name="Moolhuijzen P."/>
            <person name="Goolsby J.A."/>
            <person name="Tidwell J."/>
            <person name="Bellgard S.E."/>
            <person name="Bellgard M.I."/>
        </authorList>
    </citation>
    <scope>NUCLEOTIDE SEQUENCE</scope>
    <source>
        <tissue evidence="2">Shoot tissue taken approximately 20 cm above the soil surface</tissue>
    </source>
</reference>
<protein>
    <submittedName>
        <fullName evidence="2">Uncharacterized protein</fullName>
    </submittedName>
</protein>
<name>A0A0A8YZN5_ARUDO</name>
<proteinExistence type="predicted"/>
<reference evidence="2" key="1">
    <citation type="submission" date="2014-09" db="EMBL/GenBank/DDBJ databases">
        <authorList>
            <person name="Magalhaes I.L.F."/>
            <person name="Oliveira U."/>
            <person name="Santos F.R."/>
            <person name="Vidigal T.H.D.A."/>
            <person name="Brescovit A.D."/>
            <person name="Santos A.J."/>
        </authorList>
    </citation>
    <scope>NUCLEOTIDE SEQUENCE</scope>
    <source>
        <tissue evidence="2">Shoot tissue taken approximately 20 cm above the soil surface</tissue>
    </source>
</reference>
<organism evidence="2">
    <name type="scientific">Arundo donax</name>
    <name type="common">Giant reed</name>
    <name type="synonym">Donax arundinaceus</name>
    <dbReference type="NCBI Taxonomy" id="35708"/>
    <lineage>
        <taxon>Eukaryota</taxon>
        <taxon>Viridiplantae</taxon>
        <taxon>Streptophyta</taxon>
        <taxon>Embryophyta</taxon>
        <taxon>Tracheophyta</taxon>
        <taxon>Spermatophyta</taxon>
        <taxon>Magnoliopsida</taxon>
        <taxon>Liliopsida</taxon>
        <taxon>Poales</taxon>
        <taxon>Poaceae</taxon>
        <taxon>PACMAD clade</taxon>
        <taxon>Arundinoideae</taxon>
        <taxon>Arundineae</taxon>
        <taxon>Arundo</taxon>
    </lineage>
</organism>
<sequence>MKLLMASSSSFYLFAYPFVCHDGCGIWLSGMVYIYHLGRESRFMSM</sequence>
<feature type="transmembrane region" description="Helical" evidence="1">
    <location>
        <begin position="12"/>
        <end position="36"/>
    </location>
</feature>